<comment type="caution">
    <text evidence="1">The sequence shown here is derived from an EMBL/GenBank/DDBJ whole genome shotgun (WGS) entry which is preliminary data.</text>
</comment>
<evidence type="ECO:0000313" key="1">
    <source>
        <dbReference type="EMBL" id="MCE7002074.1"/>
    </source>
</evidence>
<protein>
    <submittedName>
        <fullName evidence="1">Uncharacterized protein</fullName>
    </submittedName>
</protein>
<dbReference type="EMBL" id="JAJVCN010000001">
    <property type="protein sequence ID" value="MCE7002074.1"/>
    <property type="molecule type" value="Genomic_DNA"/>
</dbReference>
<accession>A0ABS8Z2A9</accession>
<sequence>MALGSIPRPAPVRHTWELRRASYVKVWAAAAIGINAEPELLIQSDRDALWRRRPSTLAWIKVGTPIWGRKLQSHFGATSYARVIAPYLDMERLSVQGLADP</sequence>
<name>A0ABS8Z2A9_9PSEU</name>
<reference evidence="1 2" key="1">
    <citation type="submission" date="2021-12" db="EMBL/GenBank/DDBJ databases">
        <title>Genome sequence of Kibdelosporangium philippinense ATCC 49844.</title>
        <authorList>
            <person name="Fedorov E.A."/>
            <person name="Omeragic M."/>
            <person name="Shalygina K.F."/>
            <person name="Maclea K.S."/>
        </authorList>
    </citation>
    <scope>NUCLEOTIDE SEQUENCE [LARGE SCALE GENOMIC DNA]</scope>
    <source>
        <strain evidence="1 2">ATCC 49844</strain>
    </source>
</reference>
<organism evidence="1 2">
    <name type="scientific">Kibdelosporangium philippinense</name>
    <dbReference type="NCBI Taxonomy" id="211113"/>
    <lineage>
        <taxon>Bacteria</taxon>
        <taxon>Bacillati</taxon>
        <taxon>Actinomycetota</taxon>
        <taxon>Actinomycetes</taxon>
        <taxon>Pseudonocardiales</taxon>
        <taxon>Pseudonocardiaceae</taxon>
        <taxon>Kibdelosporangium</taxon>
    </lineage>
</organism>
<gene>
    <name evidence="1" type="ORF">LWC34_04425</name>
</gene>
<dbReference type="Proteomes" id="UP001521150">
    <property type="component" value="Unassembled WGS sequence"/>
</dbReference>
<keyword evidence="2" id="KW-1185">Reference proteome</keyword>
<evidence type="ECO:0000313" key="2">
    <source>
        <dbReference type="Proteomes" id="UP001521150"/>
    </source>
</evidence>
<dbReference type="RefSeq" id="WP_233723112.1">
    <property type="nucleotide sequence ID" value="NZ_JAJVCN010000001.1"/>
</dbReference>
<proteinExistence type="predicted"/>